<dbReference type="Gene3D" id="1.25.40.10">
    <property type="entry name" value="Tetratricopeptide repeat domain"/>
    <property type="match status" value="1"/>
</dbReference>
<dbReference type="InterPro" id="IPR035979">
    <property type="entry name" value="RBD_domain_sf"/>
</dbReference>
<dbReference type="AlphaFoldDB" id="A0A1A8BNA3"/>
<dbReference type="SMART" id="SM00028">
    <property type="entry name" value="TPR"/>
    <property type="match status" value="3"/>
</dbReference>
<dbReference type="InterPro" id="IPR012677">
    <property type="entry name" value="Nucleotide-bd_a/b_plait_sf"/>
</dbReference>
<sequence>MLSCWFCNYNKAFFWARLHGTMQVFTDETEFTDVRMMQKVVGMFDSLRMQRIVACGLLGVEYDDLDLDHFDSWPHNHNSYHRYQGNSRGLSGGHTRLSSSAYQSSQSYYPAARDHPSPSLKVQPKESDTERKARLLQEARKSKEKAQKKRLKKQKQKQRKQMEKEKQNEGGSAAQPSKEEEGESANDEKKKDPDSSVTPPAADKDTDGEADSSEQESSAEDDTKDDSAASEELDMTSTFVSKAALIVKRQLEQKPKCEKRRSPEKEKYRGVPDRNHACEEVQTKNSAPSSLTIEDNVKISTELAVMGNKFASEGNYFTAVKYFTDAIKYNPKEFKLFGNRSFCFEKLQDYEKALIDAELSLGISPGWVKGLFRKGRALAGLRRYEEAAQAFRDVLKLDSSYAEAAQELMRVQIIQLMEYGFTREQSSNALIIHGTVNKALEVLSKLNHQSGAPLKSTVPLAQVVNVTGVSPVLSAKTSPVSAQSYDAYKTPPPSTLLGPVQNIPNVGDQPKPVDAKPTNSDKKPPLELFPVWVGNLTYPVPEPVIKDLFSKAGDVISVKVLSVKRCAFVNFTKPEHCDEAIRRFHGYTLNGMKLAVRYPDRIPPGIGISKSALKAHDLQDENLKQGAGEGKAFGNQKYFRPYQTDQWGKK</sequence>
<reference evidence="5" key="1">
    <citation type="submission" date="2016-05" db="EMBL/GenBank/DDBJ databases">
        <authorList>
            <person name="Lavstsen T."/>
            <person name="Jespersen J.S."/>
        </authorList>
    </citation>
    <scope>NUCLEOTIDE SEQUENCE</scope>
    <source>
        <tissue evidence="5">Brain</tissue>
    </source>
</reference>
<protein>
    <recommendedName>
        <fullName evidence="4">RRM domain-containing protein</fullName>
    </recommendedName>
</protein>
<proteinExistence type="predicted"/>
<name>A0A1A8BNA3_NOTKA</name>
<feature type="compositionally biased region" description="Basic and acidic residues" evidence="3">
    <location>
        <begin position="123"/>
        <end position="145"/>
    </location>
</feature>
<dbReference type="SUPFAM" id="SSF54928">
    <property type="entry name" value="RNA-binding domain, RBD"/>
    <property type="match status" value="1"/>
</dbReference>
<dbReference type="InterPro" id="IPR019734">
    <property type="entry name" value="TPR_rpt"/>
</dbReference>
<dbReference type="EMBL" id="HADZ01005161">
    <property type="protein sequence ID" value="SBP69102.1"/>
    <property type="molecule type" value="Transcribed_RNA"/>
</dbReference>
<dbReference type="PANTHER" id="PTHR47678:SF1">
    <property type="entry name" value="TETRATRICOPEPTIDE REPEAT PROTEIN 31"/>
    <property type="match status" value="1"/>
</dbReference>
<feature type="compositionally biased region" description="Basic residues" evidence="3">
    <location>
        <begin position="146"/>
        <end position="159"/>
    </location>
</feature>
<reference evidence="5" key="2">
    <citation type="submission" date="2016-06" db="EMBL/GenBank/DDBJ databases">
        <title>The genome of a short-lived fish provides insights into sex chromosome evolution and the genetic control of aging.</title>
        <authorList>
            <person name="Reichwald K."/>
            <person name="Felder M."/>
            <person name="Petzold A."/>
            <person name="Koch P."/>
            <person name="Groth M."/>
            <person name="Platzer M."/>
        </authorList>
    </citation>
    <scope>NUCLEOTIDE SEQUENCE</scope>
    <source>
        <tissue evidence="5">Brain</tissue>
    </source>
</reference>
<dbReference type="CDD" id="cd00590">
    <property type="entry name" value="RRM_SF"/>
    <property type="match status" value="1"/>
</dbReference>
<feature type="domain" description="RRM" evidence="4">
    <location>
        <begin position="529"/>
        <end position="601"/>
    </location>
</feature>
<accession>A0A1A8BNA3</accession>
<organism evidence="5">
    <name type="scientific">Nothobranchius kadleci</name>
    <name type="common">African annual killifish</name>
    <dbReference type="NCBI Taxonomy" id="1051664"/>
    <lineage>
        <taxon>Eukaryota</taxon>
        <taxon>Metazoa</taxon>
        <taxon>Chordata</taxon>
        <taxon>Craniata</taxon>
        <taxon>Vertebrata</taxon>
        <taxon>Euteleostomi</taxon>
        <taxon>Actinopterygii</taxon>
        <taxon>Neopterygii</taxon>
        <taxon>Teleostei</taxon>
        <taxon>Neoteleostei</taxon>
        <taxon>Acanthomorphata</taxon>
        <taxon>Ovalentaria</taxon>
        <taxon>Atherinomorphae</taxon>
        <taxon>Cyprinodontiformes</taxon>
        <taxon>Nothobranchiidae</taxon>
        <taxon>Nothobranchius</taxon>
    </lineage>
</organism>
<dbReference type="InterPro" id="IPR011990">
    <property type="entry name" value="TPR-like_helical_dom_sf"/>
</dbReference>
<keyword evidence="1" id="KW-0694">RNA-binding</keyword>
<dbReference type="PANTHER" id="PTHR47678">
    <property type="entry name" value="TETRATRICOPEPTIDE REPEAT PROTEIN 31"/>
    <property type="match status" value="1"/>
</dbReference>
<dbReference type="CDD" id="cd14270">
    <property type="entry name" value="UBA"/>
    <property type="match status" value="1"/>
</dbReference>
<gene>
    <name evidence="5" type="primary">Nfu_g_1_013620</name>
</gene>
<dbReference type="InterPro" id="IPR000504">
    <property type="entry name" value="RRM_dom"/>
</dbReference>
<dbReference type="Pfam" id="PF00076">
    <property type="entry name" value="RRM_1"/>
    <property type="match status" value="1"/>
</dbReference>
<dbReference type="PROSITE" id="PS50005">
    <property type="entry name" value="TPR"/>
    <property type="match status" value="2"/>
</dbReference>
<dbReference type="GO" id="GO:0003723">
    <property type="term" value="F:RNA binding"/>
    <property type="evidence" value="ECO:0007669"/>
    <property type="project" value="UniProtKB-UniRule"/>
</dbReference>
<feature type="repeat" description="TPR" evidence="2">
    <location>
        <begin position="368"/>
        <end position="401"/>
    </location>
</feature>
<feature type="region of interest" description="Disordered" evidence="3">
    <location>
        <begin position="84"/>
        <end position="236"/>
    </location>
</feature>
<dbReference type="Gene3D" id="3.30.70.330">
    <property type="match status" value="1"/>
</dbReference>
<feature type="compositionally biased region" description="Low complexity" evidence="3">
    <location>
        <begin position="98"/>
        <end position="111"/>
    </location>
</feature>
<evidence type="ECO:0000256" key="2">
    <source>
        <dbReference type="PROSITE-ProRule" id="PRU00339"/>
    </source>
</evidence>
<evidence type="ECO:0000313" key="5">
    <source>
        <dbReference type="EMBL" id="SBP69102.1"/>
    </source>
</evidence>
<feature type="repeat" description="TPR" evidence="2">
    <location>
        <begin position="300"/>
        <end position="333"/>
    </location>
</feature>
<dbReference type="SMART" id="SM00360">
    <property type="entry name" value="RRM"/>
    <property type="match status" value="1"/>
</dbReference>
<dbReference type="SUPFAM" id="SSF48452">
    <property type="entry name" value="TPR-like"/>
    <property type="match status" value="1"/>
</dbReference>
<dbReference type="Pfam" id="PF13181">
    <property type="entry name" value="TPR_8"/>
    <property type="match status" value="1"/>
</dbReference>
<evidence type="ECO:0000256" key="3">
    <source>
        <dbReference type="SAM" id="MobiDB-lite"/>
    </source>
</evidence>
<evidence type="ECO:0000259" key="4">
    <source>
        <dbReference type="PROSITE" id="PS50102"/>
    </source>
</evidence>
<keyword evidence="2" id="KW-0802">TPR repeat</keyword>
<feature type="compositionally biased region" description="Acidic residues" evidence="3">
    <location>
        <begin position="208"/>
        <end position="234"/>
    </location>
</feature>
<evidence type="ECO:0000256" key="1">
    <source>
        <dbReference type="PROSITE-ProRule" id="PRU00176"/>
    </source>
</evidence>
<dbReference type="PROSITE" id="PS50102">
    <property type="entry name" value="RRM"/>
    <property type="match status" value="1"/>
</dbReference>